<comment type="caution">
    <text evidence="12">The sequence shown here is derived from an EMBL/GenBank/DDBJ whole genome shotgun (WGS) entry which is preliminary data.</text>
</comment>
<dbReference type="RefSeq" id="WP_277190715.1">
    <property type="nucleotide sequence ID" value="NZ_JAROAV010000006.1"/>
</dbReference>
<dbReference type="InterPro" id="IPR016156">
    <property type="entry name" value="FAD/NAD-linked_Rdtase_dimer_sf"/>
</dbReference>
<comment type="similarity">
    <text evidence="2 9">Belongs to the class-I pyridine nucleotide-disulfide oxidoreductase family.</text>
</comment>
<dbReference type="InterPro" id="IPR001100">
    <property type="entry name" value="Pyr_nuc-diS_OxRdtase"/>
</dbReference>
<dbReference type="PANTHER" id="PTHR22912">
    <property type="entry name" value="DISULFIDE OXIDOREDUCTASE"/>
    <property type="match status" value="1"/>
</dbReference>
<dbReference type="SUPFAM" id="SSF51905">
    <property type="entry name" value="FAD/NAD(P)-binding domain"/>
    <property type="match status" value="1"/>
</dbReference>
<evidence type="ECO:0000256" key="2">
    <source>
        <dbReference type="ARBA" id="ARBA00007532"/>
    </source>
</evidence>
<evidence type="ECO:0000259" key="10">
    <source>
        <dbReference type="Pfam" id="PF02852"/>
    </source>
</evidence>
<evidence type="ECO:0000256" key="9">
    <source>
        <dbReference type="RuleBase" id="RU003691"/>
    </source>
</evidence>
<dbReference type="PANTHER" id="PTHR22912:SF217">
    <property type="entry name" value="DIHYDROLIPOYL DEHYDROGENASE"/>
    <property type="match status" value="1"/>
</dbReference>
<comment type="cofactor">
    <cofactor evidence="1">
        <name>FAD</name>
        <dbReference type="ChEBI" id="CHEBI:57692"/>
    </cofactor>
</comment>
<evidence type="ECO:0000256" key="6">
    <source>
        <dbReference type="ARBA" id="ARBA00023027"/>
    </source>
</evidence>
<dbReference type="Gene3D" id="3.50.50.60">
    <property type="entry name" value="FAD/NAD(P)-binding domain"/>
    <property type="match status" value="2"/>
</dbReference>
<organism evidence="12 13">
    <name type="scientific">Luteipulveratus flavus</name>
    <dbReference type="NCBI Taxonomy" id="3031728"/>
    <lineage>
        <taxon>Bacteria</taxon>
        <taxon>Bacillati</taxon>
        <taxon>Actinomycetota</taxon>
        <taxon>Actinomycetes</taxon>
        <taxon>Micrococcales</taxon>
        <taxon>Dermacoccaceae</taxon>
        <taxon>Luteipulveratus</taxon>
    </lineage>
</organism>
<evidence type="ECO:0000256" key="7">
    <source>
        <dbReference type="ARBA" id="ARBA00023157"/>
    </source>
</evidence>
<dbReference type="InterPro" id="IPR017817">
    <property type="entry name" value="Mycothione_reductase"/>
</dbReference>
<keyword evidence="13" id="KW-1185">Reference proteome</keyword>
<proteinExistence type="inferred from homology"/>
<keyword evidence="3 9" id="KW-0285">Flavoprotein</keyword>
<name>A0ABT6C2M6_9MICO</name>
<dbReference type="PIRSF" id="PIRSF000350">
    <property type="entry name" value="Mercury_reductase_MerA"/>
    <property type="match status" value="1"/>
</dbReference>
<dbReference type="SUPFAM" id="SSF55424">
    <property type="entry name" value="FAD/NAD-linked reductases, dimerisation (C-terminal) domain"/>
    <property type="match status" value="1"/>
</dbReference>
<dbReference type="EC" id="1.8.1.15" evidence="12"/>
<evidence type="ECO:0000256" key="3">
    <source>
        <dbReference type="ARBA" id="ARBA00022630"/>
    </source>
</evidence>
<evidence type="ECO:0000259" key="11">
    <source>
        <dbReference type="Pfam" id="PF07992"/>
    </source>
</evidence>
<reference evidence="12 13" key="1">
    <citation type="submission" date="2023-03" db="EMBL/GenBank/DDBJ databases">
        <title>YIM 133296 draft genome.</title>
        <authorList>
            <person name="Xiong L."/>
        </authorList>
    </citation>
    <scope>NUCLEOTIDE SEQUENCE [LARGE SCALE GENOMIC DNA]</scope>
    <source>
        <strain evidence="12 13">YIM 133296</strain>
    </source>
</reference>
<dbReference type="GO" id="GO:0050627">
    <property type="term" value="F:mycothione reductase [NAD(P)H] activity"/>
    <property type="evidence" value="ECO:0007669"/>
    <property type="project" value="UniProtKB-EC"/>
</dbReference>
<dbReference type="InterPro" id="IPR036188">
    <property type="entry name" value="FAD/NAD-bd_sf"/>
</dbReference>
<dbReference type="InterPro" id="IPR023753">
    <property type="entry name" value="FAD/NAD-binding_dom"/>
</dbReference>
<sequence length="461" mass="49619">MTTTHFDLAIIGTGSGNSLVTPDFDGKRVAVIEEGTFGGTCLNVGCIPTKMFVYASDVADHVREAARYGVDATLDGVRWRDIRDRIFGRIDPISEGGKDYRVNGPNTTAFLGHATFVGPRELVVEVDGRHETVTADQIVVAAGARPVIPQLIQESGVPFHTSDTVMRIDELPRSMVILGGGFISAEMAHVFSALGVDVRIVTRGPAMLRVEDAEISERFTQVAQRQWEVHLSATIEDVKGDESGVTLTLPDGTTVEGETLLVATGRRPNTDRLGLEAAGIATHTDGRIVVDEFGRTAVDGVWALGDISSLHQLKHVANHEARVVAHNLVHPDDLRAFDHRFVPAAVFSHPQVASVGLTEQQAREAGHDVTTKTQAYGDVAYGWAMEDTTGICKLVADRATGELLGAHLLGPMASSLIQPAIQAMSFGLRVHEMARGQYWIHPALAEVLENALLGLEVPGQE</sequence>
<dbReference type="InterPro" id="IPR012999">
    <property type="entry name" value="Pyr_OxRdtase_I_AS"/>
</dbReference>
<dbReference type="EMBL" id="JAROAV010000006">
    <property type="protein sequence ID" value="MDF8262915.1"/>
    <property type="molecule type" value="Genomic_DNA"/>
</dbReference>
<evidence type="ECO:0000256" key="4">
    <source>
        <dbReference type="ARBA" id="ARBA00022827"/>
    </source>
</evidence>
<dbReference type="Gene3D" id="3.30.390.30">
    <property type="match status" value="1"/>
</dbReference>
<evidence type="ECO:0000256" key="8">
    <source>
        <dbReference type="ARBA" id="ARBA00023284"/>
    </source>
</evidence>
<dbReference type="PRINTS" id="PR00368">
    <property type="entry name" value="FADPNR"/>
</dbReference>
<keyword evidence="6" id="KW-0520">NAD</keyword>
<dbReference type="NCBIfam" id="TIGR03452">
    <property type="entry name" value="mycothione_red"/>
    <property type="match status" value="1"/>
</dbReference>
<protein>
    <submittedName>
        <fullName evidence="12">Mycothione reductase</fullName>
        <ecNumber evidence="12">1.8.1.15</ecNumber>
    </submittedName>
</protein>
<evidence type="ECO:0000256" key="5">
    <source>
        <dbReference type="ARBA" id="ARBA00023002"/>
    </source>
</evidence>
<dbReference type="Proteomes" id="UP001528912">
    <property type="component" value="Unassembled WGS sequence"/>
</dbReference>
<keyword evidence="8 9" id="KW-0676">Redox-active center</keyword>
<keyword evidence="4 9" id="KW-0274">FAD</keyword>
<dbReference type="PROSITE" id="PS00076">
    <property type="entry name" value="PYRIDINE_REDOX_1"/>
    <property type="match status" value="1"/>
</dbReference>
<dbReference type="Pfam" id="PF02852">
    <property type="entry name" value="Pyr_redox_dim"/>
    <property type="match status" value="1"/>
</dbReference>
<dbReference type="Pfam" id="PF07992">
    <property type="entry name" value="Pyr_redox_2"/>
    <property type="match status" value="1"/>
</dbReference>
<accession>A0ABT6C2M6</accession>
<gene>
    <name evidence="12" type="ORF">P4R38_01495</name>
</gene>
<dbReference type="InterPro" id="IPR050151">
    <property type="entry name" value="Class-I_Pyr_Nuc-Dis_Oxidored"/>
</dbReference>
<evidence type="ECO:0000313" key="12">
    <source>
        <dbReference type="EMBL" id="MDF8262915.1"/>
    </source>
</evidence>
<keyword evidence="7" id="KW-1015">Disulfide bond</keyword>
<feature type="domain" description="Pyridine nucleotide-disulphide oxidoreductase dimerisation" evidence="10">
    <location>
        <begin position="342"/>
        <end position="451"/>
    </location>
</feature>
<dbReference type="PRINTS" id="PR00411">
    <property type="entry name" value="PNDRDTASEI"/>
</dbReference>
<evidence type="ECO:0000313" key="13">
    <source>
        <dbReference type="Proteomes" id="UP001528912"/>
    </source>
</evidence>
<evidence type="ECO:0000256" key="1">
    <source>
        <dbReference type="ARBA" id="ARBA00001974"/>
    </source>
</evidence>
<feature type="domain" description="FAD/NAD(P)-binding" evidence="11">
    <location>
        <begin position="7"/>
        <end position="320"/>
    </location>
</feature>
<dbReference type="NCBIfam" id="NF005884">
    <property type="entry name" value="PRK07846.1"/>
    <property type="match status" value="1"/>
</dbReference>
<keyword evidence="5 9" id="KW-0560">Oxidoreductase</keyword>
<dbReference type="InterPro" id="IPR004099">
    <property type="entry name" value="Pyr_nucl-diS_OxRdtase_dimer"/>
</dbReference>